<keyword evidence="2" id="KW-0732">Signal</keyword>
<dbReference type="Proteomes" id="UP001257277">
    <property type="component" value="Unassembled WGS sequence"/>
</dbReference>
<dbReference type="Gene3D" id="3.10.350.10">
    <property type="entry name" value="LysM domain"/>
    <property type="match status" value="2"/>
</dbReference>
<keyword evidence="5" id="KW-1185">Reference proteome</keyword>
<dbReference type="SUPFAM" id="SSF54106">
    <property type="entry name" value="LysM domain"/>
    <property type="match status" value="2"/>
</dbReference>
<dbReference type="RefSeq" id="WP_349242677.1">
    <property type="nucleotide sequence ID" value="NZ_JAVTTO010000005.1"/>
</dbReference>
<feature type="domain" description="LysM" evidence="3">
    <location>
        <begin position="26"/>
        <end position="69"/>
    </location>
</feature>
<dbReference type="PANTHER" id="PTHR33734">
    <property type="entry name" value="LYSM DOMAIN-CONTAINING GPI-ANCHORED PROTEIN 2"/>
    <property type="match status" value="1"/>
</dbReference>
<organism evidence="4 5">
    <name type="scientific">Asprobacillus argus</name>
    <dbReference type="NCBI Taxonomy" id="3076534"/>
    <lineage>
        <taxon>Bacteria</taxon>
        <taxon>Pseudomonadati</taxon>
        <taxon>Bacteroidota</taxon>
        <taxon>Flavobacteriia</taxon>
        <taxon>Flavobacteriales</taxon>
        <taxon>Flavobacteriaceae</taxon>
        <taxon>Asprobacillus</taxon>
    </lineage>
</organism>
<dbReference type="Pfam" id="PF01476">
    <property type="entry name" value="LysM"/>
    <property type="match status" value="2"/>
</dbReference>
<feature type="signal peptide" evidence="2">
    <location>
        <begin position="1"/>
        <end position="20"/>
    </location>
</feature>
<comment type="caution">
    <text evidence="4">The sequence shown here is derived from an EMBL/GenBank/DDBJ whole genome shotgun (WGS) entry which is preliminary data.</text>
</comment>
<dbReference type="CDD" id="cd00118">
    <property type="entry name" value="LysM"/>
    <property type="match status" value="2"/>
</dbReference>
<dbReference type="PROSITE" id="PS51257">
    <property type="entry name" value="PROKAR_LIPOPROTEIN"/>
    <property type="match status" value="1"/>
</dbReference>
<proteinExistence type="predicted"/>
<accession>A0ABU3LIA3</accession>
<evidence type="ECO:0000256" key="2">
    <source>
        <dbReference type="SAM" id="SignalP"/>
    </source>
</evidence>
<evidence type="ECO:0000256" key="1">
    <source>
        <dbReference type="SAM" id="MobiDB-lite"/>
    </source>
</evidence>
<gene>
    <name evidence="4" type="ORF">RQM59_13645</name>
</gene>
<evidence type="ECO:0000259" key="3">
    <source>
        <dbReference type="PROSITE" id="PS51782"/>
    </source>
</evidence>
<evidence type="ECO:0000313" key="5">
    <source>
        <dbReference type="Proteomes" id="UP001257277"/>
    </source>
</evidence>
<sequence>MRRFKLFVVFFILCIATSCGQQKKYISYTVKKGETMKVIAKRLDMKTKDLLRLNPDVSRRPRPNTVIIIPNKDFTTIPVKKDTIGVSDPVEIDSLKVNLEELKKQFVLHTVKKGDTYYNLTRYYNVSENSLKELNPELSEGLKLGMIIKIKPVTDEDEVIFYQDTVQIGAALRLAILLPFRAVEFDTIEAQDIFATNRLANITTDFYLGAEVAIDSLRSQGVTIDVSLFDTGKKNSKIREILNDNDLDDNDVIIGPLYSDEAAILANRVRTEVVFPVYSRSQKDFSSSKLIKTYADKSVHQEVLLKHIDTSYTNENILIIGDSTAISRRNANQIRSFLLRNDSIGEAKIIHAANGFIRKDYIINSLKAEVGNWVILATDKSAIASDAINSLISLPTEEDEEEDGDRKDNLKKKKDEPEMQVLPEDTVIKIFACDKSNTYDKIDNDKLAKLGFTYTSDIYVDDTSVAAQVFNKQYEEKNNAFPSYYATKGFDITYDILMRLASGNNLKDTFKEGISYRLESKFEFSKKLFATSDNNGLFILQYNPDLTITRIK</sequence>
<dbReference type="EMBL" id="JAVTTO010000005">
    <property type="protein sequence ID" value="MDT7833426.1"/>
    <property type="molecule type" value="Genomic_DNA"/>
</dbReference>
<dbReference type="InterPro" id="IPR018392">
    <property type="entry name" value="LysM"/>
</dbReference>
<dbReference type="SMART" id="SM00257">
    <property type="entry name" value="LysM"/>
    <property type="match status" value="2"/>
</dbReference>
<feature type="chain" id="PRO_5045331995" evidence="2">
    <location>
        <begin position="21"/>
        <end position="552"/>
    </location>
</feature>
<dbReference type="PANTHER" id="PTHR33734:SF22">
    <property type="entry name" value="MEMBRANE-BOUND LYTIC MUREIN TRANSGLYCOSYLASE D"/>
    <property type="match status" value="1"/>
</dbReference>
<feature type="compositionally biased region" description="Basic and acidic residues" evidence="1">
    <location>
        <begin position="404"/>
        <end position="416"/>
    </location>
</feature>
<reference evidence="4 5" key="1">
    <citation type="submission" date="2023-09" db="EMBL/GenBank/DDBJ databases">
        <title>Novel taxa isolated from Blanes Bay.</title>
        <authorList>
            <person name="Rey-Velasco X."/>
            <person name="Lucena T."/>
        </authorList>
    </citation>
    <scope>NUCLEOTIDE SEQUENCE [LARGE SCALE GENOMIC DNA]</scope>
    <source>
        <strain evidence="4 5">S356</strain>
    </source>
</reference>
<dbReference type="PROSITE" id="PS51782">
    <property type="entry name" value="LYSM"/>
    <property type="match status" value="2"/>
</dbReference>
<feature type="region of interest" description="Disordered" evidence="1">
    <location>
        <begin position="396"/>
        <end position="416"/>
    </location>
</feature>
<protein>
    <submittedName>
        <fullName evidence="4">LysM domain-containing protein</fullName>
    </submittedName>
</protein>
<feature type="domain" description="LysM" evidence="3">
    <location>
        <begin position="107"/>
        <end position="150"/>
    </location>
</feature>
<evidence type="ECO:0000313" key="4">
    <source>
        <dbReference type="EMBL" id="MDT7833426.1"/>
    </source>
</evidence>
<name>A0ABU3LIA3_9FLAO</name>
<dbReference type="InterPro" id="IPR036779">
    <property type="entry name" value="LysM_dom_sf"/>
</dbReference>